<name>A0A5C6FDA3_9BACT</name>
<organism evidence="4 5">
    <name type="scientific">Rubripirellula reticaptiva</name>
    <dbReference type="NCBI Taxonomy" id="2528013"/>
    <lineage>
        <taxon>Bacteria</taxon>
        <taxon>Pseudomonadati</taxon>
        <taxon>Planctomycetota</taxon>
        <taxon>Planctomycetia</taxon>
        <taxon>Pirellulales</taxon>
        <taxon>Pirellulaceae</taxon>
        <taxon>Rubripirellula</taxon>
    </lineage>
</organism>
<dbReference type="PANTHER" id="PTHR12526:SF510">
    <property type="entry name" value="D-INOSITOL 3-PHOSPHATE GLYCOSYLTRANSFERASE"/>
    <property type="match status" value="1"/>
</dbReference>
<dbReference type="SUPFAM" id="SSF53756">
    <property type="entry name" value="UDP-Glycosyltransferase/glycogen phosphorylase"/>
    <property type="match status" value="1"/>
</dbReference>
<dbReference type="Gene3D" id="3.40.50.2000">
    <property type="entry name" value="Glycogen Phosphorylase B"/>
    <property type="match status" value="2"/>
</dbReference>
<evidence type="ECO:0000256" key="2">
    <source>
        <dbReference type="ARBA" id="ARBA00022679"/>
    </source>
</evidence>
<protein>
    <submittedName>
        <fullName evidence="4">2-deoxystreptamine glucosyltransferase</fullName>
        <ecNumber evidence="4">2.4.1.284</ecNumber>
    </submittedName>
</protein>
<evidence type="ECO:0000259" key="3">
    <source>
        <dbReference type="Pfam" id="PF13439"/>
    </source>
</evidence>
<proteinExistence type="predicted"/>
<dbReference type="EC" id="2.4.1.284" evidence="4"/>
<sequence>MNDAKGAPIHVLLMISSMRGGGSEQQTLLLLRHLDRKRFTPHLYVLHRDGDLMSRIPADVNVHSFEDAPPRTGMYFPGRELRRQVRHLRSILKSQSIDVIYDRTFHMTMIAGPAAKAIGVPRVSTIVSPPEHALPLVESRFVELKRRRLAKAYRDSFRVVAVSRQAAESAHRYYGLTKQIIEVIPNPVDPYSLQESISAEPAIDDHNDNLSLVCVGRMTAEKGHRDLIDAMIMLDKTTRQLPKIWLRLIGDGPLRHDLEMRWNASPRTNVIEFMGRIDQPAKWIAAADALVLPSLFEGMPNVVLEAMSLGTPVIATRAGGTIELEHDEPTILWADPHSPDSLADAILEFAADPSSAKQRVVAASRMIQTRHNMATTAQRIEALLQQAVQAN</sequence>
<dbReference type="Proteomes" id="UP000317977">
    <property type="component" value="Unassembled WGS sequence"/>
</dbReference>
<dbReference type="RefSeq" id="WP_246151399.1">
    <property type="nucleotide sequence ID" value="NZ_SJPX01000001.1"/>
</dbReference>
<keyword evidence="5" id="KW-1185">Reference proteome</keyword>
<keyword evidence="2 4" id="KW-0808">Transferase</keyword>
<dbReference type="CDD" id="cd03811">
    <property type="entry name" value="GT4_GT28_WabH-like"/>
    <property type="match status" value="1"/>
</dbReference>
<accession>A0A5C6FDA3</accession>
<evidence type="ECO:0000313" key="4">
    <source>
        <dbReference type="EMBL" id="TWU58234.1"/>
    </source>
</evidence>
<dbReference type="AlphaFoldDB" id="A0A5C6FDA3"/>
<gene>
    <name evidence="4" type="primary">kanF</name>
    <name evidence="4" type="ORF">Poly59_11450</name>
</gene>
<comment type="caution">
    <text evidence="4">The sequence shown here is derived from an EMBL/GenBank/DDBJ whole genome shotgun (WGS) entry which is preliminary data.</text>
</comment>
<reference evidence="4 5" key="1">
    <citation type="submission" date="2019-02" db="EMBL/GenBank/DDBJ databases">
        <title>Deep-cultivation of Planctomycetes and their phenomic and genomic characterization uncovers novel biology.</title>
        <authorList>
            <person name="Wiegand S."/>
            <person name="Jogler M."/>
            <person name="Boedeker C."/>
            <person name="Pinto D."/>
            <person name="Vollmers J."/>
            <person name="Rivas-Marin E."/>
            <person name="Kohn T."/>
            <person name="Peeters S.H."/>
            <person name="Heuer A."/>
            <person name="Rast P."/>
            <person name="Oberbeckmann S."/>
            <person name="Bunk B."/>
            <person name="Jeske O."/>
            <person name="Meyerdierks A."/>
            <person name="Storesund J.E."/>
            <person name="Kallscheuer N."/>
            <person name="Luecker S."/>
            <person name="Lage O.M."/>
            <person name="Pohl T."/>
            <person name="Merkel B.J."/>
            <person name="Hornburger P."/>
            <person name="Mueller R.-W."/>
            <person name="Bruemmer F."/>
            <person name="Labrenz M."/>
            <person name="Spormann A.M."/>
            <person name="Op Den Camp H."/>
            <person name="Overmann J."/>
            <person name="Amann R."/>
            <person name="Jetten M.S.M."/>
            <person name="Mascher T."/>
            <person name="Medema M.H."/>
            <person name="Devos D.P."/>
            <person name="Kaster A.-K."/>
            <person name="Ovreas L."/>
            <person name="Rohde M."/>
            <person name="Galperin M.Y."/>
            <person name="Jogler C."/>
        </authorList>
    </citation>
    <scope>NUCLEOTIDE SEQUENCE [LARGE SCALE GENOMIC DNA]</scope>
    <source>
        <strain evidence="4 5">Poly59</strain>
    </source>
</reference>
<dbReference type="Pfam" id="PF13439">
    <property type="entry name" value="Glyco_transf_4"/>
    <property type="match status" value="1"/>
</dbReference>
<evidence type="ECO:0000313" key="5">
    <source>
        <dbReference type="Proteomes" id="UP000317977"/>
    </source>
</evidence>
<dbReference type="GO" id="GO:0102318">
    <property type="term" value="F:2-deoxystreptamine glucosyltransferase activity"/>
    <property type="evidence" value="ECO:0007669"/>
    <property type="project" value="UniProtKB-EC"/>
</dbReference>
<dbReference type="InterPro" id="IPR028098">
    <property type="entry name" value="Glyco_trans_4-like_N"/>
</dbReference>
<keyword evidence="1 4" id="KW-0328">Glycosyltransferase</keyword>
<dbReference type="EMBL" id="SJPX01000001">
    <property type="protein sequence ID" value="TWU58234.1"/>
    <property type="molecule type" value="Genomic_DNA"/>
</dbReference>
<evidence type="ECO:0000256" key="1">
    <source>
        <dbReference type="ARBA" id="ARBA00022676"/>
    </source>
</evidence>
<dbReference type="PANTHER" id="PTHR12526">
    <property type="entry name" value="GLYCOSYLTRANSFERASE"/>
    <property type="match status" value="1"/>
</dbReference>
<dbReference type="Pfam" id="PF13692">
    <property type="entry name" value="Glyco_trans_1_4"/>
    <property type="match status" value="1"/>
</dbReference>
<feature type="domain" description="Glycosyltransferase subfamily 4-like N-terminal" evidence="3">
    <location>
        <begin position="21"/>
        <end position="190"/>
    </location>
</feature>